<keyword evidence="8" id="KW-0406">Ion transport</keyword>
<dbReference type="SUPFAM" id="SSF81336">
    <property type="entry name" value="F1F0 ATP synthase subunit A"/>
    <property type="match status" value="1"/>
</dbReference>
<dbReference type="AlphaFoldDB" id="V5IXC4"/>
<keyword evidence="9 12" id="KW-0472">Membrane</keyword>
<keyword evidence="5 12" id="KW-0812">Transmembrane</keyword>
<evidence type="ECO:0000256" key="8">
    <source>
        <dbReference type="ARBA" id="ARBA00023065"/>
    </source>
</evidence>
<dbReference type="PRINTS" id="PR00123">
    <property type="entry name" value="ATPASEA"/>
</dbReference>
<name>V5IXC4_PALCE</name>
<keyword evidence="13" id="KW-0496">Mitochondrion</keyword>
<evidence type="ECO:0000256" key="4">
    <source>
        <dbReference type="ARBA" id="ARBA00022547"/>
    </source>
</evidence>
<evidence type="ECO:0000256" key="11">
    <source>
        <dbReference type="RuleBase" id="RU004450"/>
    </source>
</evidence>
<reference evidence="13" key="2">
    <citation type="journal article" date="2013" name="Folia Parasitol.">
        <title>The complete mitochondrial genome of Pallisentis celatus (Acanthocephala) with phylogenetic analysis of acanthocephalans and rotifers.</title>
        <authorList>
            <person name="Pan T.S."/>
            <person name="Nie P."/>
        </authorList>
    </citation>
    <scope>NUCLEOTIDE SEQUENCE</scope>
</reference>
<gene>
    <name evidence="13" type="primary">ATP6</name>
</gene>
<evidence type="ECO:0000256" key="1">
    <source>
        <dbReference type="ARBA" id="ARBA00004141"/>
    </source>
</evidence>
<reference evidence="13" key="1">
    <citation type="submission" date="2012-04" db="EMBL/GenBank/DDBJ databases">
        <authorList>
            <person name="Pan T."/>
        </authorList>
    </citation>
    <scope>NUCLEOTIDE SEQUENCE</scope>
</reference>
<dbReference type="InterPro" id="IPR035908">
    <property type="entry name" value="F0_ATP_A_sf"/>
</dbReference>
<feature type="transmembrane region" description="Helical" evidence="12">
    <location>
        <begin position="67"/>
        <end position="88"/>
    </location>
</feature>
<dbReference type="GO" id="GO:0015078">
    <property type="term" value="F:proton transmembrane transporter activity"/>
    <property type="evidence" value="ECO:0007669"/>
    <property type="project" value="InterPro"/>
</dbReference>
<keyword evidence="7 12" id="KW-1133">Transmembrane helix</keyword>
<keyword evidence="6" id="KW-0375">Hydrogen ion transport</keyword>
<feature type="transmembrane region" description="Helical" evidence="12">
    <location>
        <begin position="100"/>
        <end position="123"/>
    </location>
</feature>
<dbReference type="InterPro" id="IPR023011">
    <property type="entry name" value="ATP_synth_F0_asu_AS"/>
</dbReference>
<evidence type="ECO:0000256" key="2">
    <source>
        <dbReference type="ARBA" id="ARBA00006810"/>
    </source>
</evidence>
<keyword evidence="3" id="KW-0813">Transport</keyword>
<dbReference type="GO" id="GO:0005743">
    <property type="term" value="C:mitochondrial inner membrane"/>
    <property type="evidence" value="ECO:0007669"/>
    <property type="project" value="UniProtKB-SubCell"/>
</dbReference>
<dbReference type="Gene3D" id="1.20.120.220">
    <property type="entry name" value="ATP synthase, F0 complex, subunit A"/>
    <property type="match status" value="1"/>
</dbReference>
<keyword evidence="10" id="KW-0066">ATP synthesis</keyword>
<dbReference type="InterPro" id="IPR000568">
    <property type="entry name" value="ATP_synth_F0_asu"/>
</dbReference>
<proteinExistence type="inferred from homology"/>
<dbReference type="GeneID" id="17727834"/>
<dbReference type="EMBL" id="JQ943583">
    <property type="protein sequence ID" value="AFK50134.1"/>
    <property type="molecule type" value="Genomic_DNA"/>
</dbReference>
<dbReference type="Pfam" id="PF00119">
    <property type="entry name" value="ATP-synt_A"/>
    <property type="match status" value="1"/>
</dbReference>
<dbReference type="CTD" id="4508"/>
<keyword evidence="4" id="KW-0138">CF(0)</keyword>
<evidence type="ECO:0000256" key="6">
    <source>
        <dbReference type="ARBA" id="ARBA00022781"/>
    </source>
</evidence>
<feature type="transmembrane region" description="Helical" evidence="12">
    <location>
        <begin position="40"/>
        <end position="61"/>
    </location>
</feature>
<dbReference type="GO" id="GO:0015986">
    <property type="term" value="P:proton motive force-driven ATP synthesis"/>
    <property type="evidence" value="ECO:0007669"/>
    <property type="project" value="InterPro"/>
</dbReference>
<evidence type="ECO:0000256" key="5">
    <source>
        <dbReference type="ARBA" id="ARBA00022692"/>
    </source>
</evidence>
<dbReference type="RefSeq" id="YP_008854342.1">
    <property type="nucleotide sequence ID" value="NC_022921.1"/>
</dbReference>
<evidence type="ECO:0000256" key="12">
    <source>
        <dbReference type="SAM" id="Phobius"/>
    </source>
</evidence>
<accession>V5IXC4</accession>
<evidence type="ECO:0000256" key="7">
    <source>
        <dbReference type="ARBA" id="ARBA00022989"/>
    </source>
</evidence>
<geneLocation type="mitochondrion" evidence="13"/>
<feature type="transmembrane region" description="Helical" evidence="12">
    <location>
        <begin position="6"/>
        <end position="28"/>
    </location>
</feature>
<comment type="subcellular location">
    <subcellularLocation>
        <location evidence="1">Membrane</location>
        <topology evidence="1">Multi-pass membrane protein</topology>
    </subcellularLocation>
    <subcellularLocation>
        <location evidence="11">Mitochondrion inner membrane</location>
        <topology evidence="11">Multi-pass membrane protein</topology>
    </subcellularLocation>
</comment>
<evidence type="ECO:0000256" key="10">
    <source>
        <dbReference type="ARBA" id="ARBA00023310"/>
    </source>
</evidence>
<organism evidence="13">
    <name type="scientific">Pallisentis celatus</name>
    <name type="common">Thorny-headed worm</name>
    <name type="synonym">Neosentis celatus</name>
    <dbReference type="NCBI Taxonomy" id="935648"/>
    <lineage>
        <taxon>Eukaryota</taxon>
        <taxon>Metazoa</taxon>
        <taxon>Spiralia</taxon>
        <taxon>Lophotrochozoa</taxon>
        <taxon>Acanthocephala</taxon>
        <taxon>Eoacanthocephala</taxon>
        <taxon>Gyracanthocephala</taxon>
        <taxon>Quadrigyridae</taxon>
        <taxon>Pallisentis</taxon>
    </lineage>
</organism>
<comment type="similarity">
    <text evidence="2">Belongs to the ATPase A chain family.</text>
</comment>
<dbReference type="PROSITE" id="PS00449">
    <property type="entry name" value="ATPASE_A"/>
    <property type="match status" value="1"/>
</dbReference>
<feature type="transmembrane region" description="Helical" evidence="12">
    <location>
        <begin position="143"/>
        <end position="176"/>
    </location>
</feature>
<evidence type="ECO:0000256" key="3">
    <source>
        <dbReference type="ARBA" id="ARBA00022448"/>
    </source>
</evidence>
<evidence type="ECO:0000256" key="9">
    <source>
        <dbReference type="ARBA" id="ARBA00023136"/>
    </source>
</evidence>
<dbReference type="GO" id="GO:0045259">
    <property type="term" value="C:proton-transporting ATP synthase complex"/>
    <property type="evidence" value="ECO:0007669"/>
    <property type="project" value="UniProtKB-KW"/>
</dbReference>
<sequence>MFNSLVVSVLIYLCVMMVSQSGWLNWILGVISSASSSDRYTVWLGVAVLVFFGVNLTGLFFGSSDTMYLGLVFFLSLFFWFVSLEFFIFDSFFTGAVAHFLPSGVLGMFKWVLPVLEGVSVLIRPVTLGVRLSVNISSGRVLFGMFSLFSIFSLLLSGVSMVVLFFVGVLEFLVCFLQG</sequence>
<protein>
    <recommendedName>
        <fullName evidence="11">ATP synthase subunit a</fullName>
    </recommendedName>
</protein>
<evidence type="ECO:0000313" key="13">
    <source>
        <dbReference type="EMBL" id="AFK50134.1"/>
    </source>
</evidence>